<evidence type="ECO:0000256" key="3">
    <source>
        <dbReference type="ARBA" id="ARBA00022989"/>
    </source>
</evidence>
<dbReference type="Gene3D" id="1.20.1250.20">
    <property type="entry name" value="MFS general substrate transporter like domains"/>
    <property type="match status" value="1"/>
</dbReference>
<protein>
    <submittedName>
        <fullName evidence="6">Uncharacterized protein</fullName>
    </submittedName>
</protein>
<evidence type="ECO:0000256" key="1">
    <source>
        <dbReference type="ARBA" id="ARBA00004141"/>
    </source>
</evidence>
<dbReference type="GO" id="GO:0015112">
    <property type="term" value="F:nitrate transmembrane transporter activity"/>
    <property type="evidence" value="ECO:0007669"/>
    <property type="project" value="InterPro"/>
</dbReference>
<gene>
    <name evidence="6" type="ORF">RIF29_27958</name>
</gene>
<dbReference type="EMBL" id="JAYWIO010000005">
    <property type="protein sequence ID" value="KAK7261642.1"/>
    <property type="molecule type" value="Genomic_DNA"/>
</dbReference>
<comment type="caution">
    <text evidence="6">The sequence shown here is derived from an EMBL/GenBank/DDBJ whole genome shotgun (WGS) entry which is preliminary data.</text>
</comment>
<feature type="transmembrane region" description="Helical" evidence="5">
    <location>
        <begin position="170"/>
        <end position="191"/>
    </location>
</feature>
<evidence type="ECO:0000256" key="2">
    <source>
        <dbReference type="ARBA" id="ARBA00022692"/>
    </source>
</evidence>
<evidence type="ECO:0000256" key="5">
    <source>
        <dbReference type="SAM" id="Phobius"/>
    </source>
</evidence>
<evidence type="ECO:0000313" key="6">
    <source>
        <dbReference type="EMBL" id="KAK7261642.1"/>
    </source>
</evidence>
<organism evidence="6 7">
    <name type="scientific">Crotalaria pallida</name>
    <name type="common">Smooth rattlebox</name>
    <name type="synonym">Crotalaria striata</name>
    <dbReference type="NCBI Taxonomy" id="3830"/>
    <lineage>
        <taxon>Eukaryota</taxon>
        <taxon>Viridiplantae</taxon>
        <taxon>Streptophyta</taxon>
        <taxon>Embryophyta</taxon>
        <taxon>Tracheophyta</taxon>
        <taxon>Spermatophyta</taxon>
        <taxon>Magnoliopsida</taxon>
        <taxon>eudicotyledons</taxon>
        <taxon>Gunneridae</taxon>
        <taxon>Pentapetalae</taxon>
        <taxon>rosids</taxon>
        <taxon>fabids</taxon>
        <taxon>Fabales</taxon>
        <taxon>Fabaceae</taxon>
        <taxon>Papilionoideae</taxon>
        <taxon>50 kb inversion clade</taxon>
        <taxon>genistoids sensu lato</taxon>
        <taxon>core genistoids</taxon>
        <taxon>Crotalarieae</taxon>
        <taxon>Crotalaria</taxon>
    </lineage>
</organism>
<feature type="transmembrane region" description="Helical" evidence="5">
    <location>
        <begin position="45"/>
        <end position="62"/>
    </location>
</feature>
<keyword evidence="4 5" id="KW-0472">Membrane</keyword>
<name>A0AAN9EQJ5_CROPI</name>
<keyword evidence="2 5" id="KW-0812">Transmembrane</keyword>
<dbReference type="AlphaFoldDB" id="A0AAN9EQJ5"/>
<keyword evidence="3 5" id="KW-1133">Transmembrane helix</keyword>
<accession>A0AAN9EQJ5</accession>
<dbReference type="PANTHER" id="PTHR23515">
    <property type="entry name" value="HIGH-AFFINITY NITRATE TRANSPORTER 2.3"/>
    <property type="match status" value="1"/>
</dbReference>
<dbReference type="InterPro" id="IPR044772">
    <property type="entry name" value="NO3_transporter"/>
</dbReference>
<feature type="transmembrane region" description="Helical" evidence="5">
    <location>
        <begin position="12"/>
        <end position="33"/>
    </location>
</feature>
<feature type="transmembrane region" description="Helical" evidence="5">
    <location>
        <begin position="131"/>
        <end position="149"/>
    </location>
</feature>
<keyword evidence="7" id="KW-1185">Reference proteome</keyword>
<evidence type="ECO:0000313" key="7">
    <source>
        <dbReference type="Proteomes" id="UP001372338"/>
    </source>
</evidence>
<reference evidence="6 7" key="1">
    <citation type="submission" date="2024-01" db="EMBL/GenBank/DDBJ databases">
        <title>The genomes of 5 underutilized Papilionoideae crops provide insights into root nodulation and disease resistanc.</title>
        <authorList>
            <person name="Yuan L."/>
        </authorList>
    </citation>
    <scope>NUCLEOTIDE SEQUENCE [LARGE SCALE GENOMIC DNA]</scope>
    <source>
        <strain evidence="6">ZHUSHIDOU_FW_LH</strain>
        <tissue evidence="6">Leaf</tissue>
    </source>
</reference>
<feature type="transmembrane region" description="Helical" evidence="5">
    <location>
        <begin position="197"/>
        <end position="217"/>
    </location>
</feature>
<dbReference type="InterPro" id="IPR036259">
    <property type="entry name" value="MFS_trans_sf"/>
</dbReference>
<evidence type="ECO:0000256" key="4">
    <source>
        <dbReference type="ARBA" id="ARBA00023136"/>
    </source>
</evidence>
<proteinExistence type="predicted"/>
<dbReference type="Proteomes" id="UP001372338">
    <property type="component" value="Unassembled WGS sequence"/>
</dbReference>
<dbReference type="GO" id="GO:0016020">
    <property type="term" value="C:membrane"/>
    <property type="evidence" value="ECO:0007669"/>
    <property type="project" value="UniProtKB-SubCell"/>
</dbReference>
<comment type="subcellular location">
    <subcellularLocation>
        <location evidence="1">Membrane</location>
        <topology evidence="1">Multi-pass membrane protein</topology>
    </subcellularLocation>
</comment>
<sequence>MVLKYAITNYRTWIFALLYGYSMGVELTTDNVIAEYFYDRFNLKLHTAGMIATTFGMANIIVRSFGDHASVFAASWSTSCMWCNLWHHSLHLKKIFLDIISGLIGEGWNFGSGLTQLVFLSTNRFSTSTRLSLMGVMIVLCFGIPYIVATQPINALAFVFDGVNYGASDFTYFAYSMIMVAVMSILSIYMLSPSHGFTGIWIALSIYMSLRTFAAFWRKTFNCMHLQFHTHDLEDKVIFKKCAKAVPLDAWLFADNQRNRQKTRMMWLIDELEIEVFRF</sequence>